<evidence type="ECO:0000313" key="4">
    <source>
        <dbReference type="EMBL" id="TMW55389.1"/>
    </source>
</evidence>
<evidence type="ECO:0000256" key="2">
    <source>
        <dbReference type="SAM" id="Phobius"/>
    </source>
</evidence>
<organism evidence="4 5">
    <name type="scientific">Pythium oligandrum</name>
    <name type="common">Mycoparasitic fungus</name>
    <dbReference type="NCBI Taxonomy" id="41045"/>
    <lineage>
        <taxon>Eukaryota</taxon>
        <taxon>Sar</taxon>
        <taxon>Stramenopiles</taxon>
        <taxon>Oomycota</taxon>
        <taxon>Peronosporomycetes</taxon>
        <taxon>Pythiales</taxon>
        <taxon>Pythiaceae</taxon>
        <taxon>Pythium</taxon>
    </lineage>
</organism>
<keyword evidence="2" id="KW-0812">Transmembrane</keyword>
<dbReference type="PROSITE" id="PS00636">
    <property type="entry name" value="DNAJ_1"/>
    <property type="match status" value="1"/>
</dbReference>
<dbReference type="AlphaFoldDB" id="A0A8K1C2Q3"/>
<dbReference type="PRINTS" id="PR00625">
    <property type="entry name" value="JDOMAIN"/>
</dbReference>
<accession>A0A8K1C2Q3</accession>
<dbReference type="InterPro" id="IPR018253">
    <property type="entry name" value="DnaJ_domain_CS"/>
</dbReference>
<feature type="domain" description="J" evidence="3">
    <location>
        <begin position="14"/>
        <end position="77"/>
    </location>
</feature>
<dbReference type="InterPro" id="IPR036869">
    <property type="entry name" value="J_dom_sf"/>
</dbReference>
<keyword evidence="2" id="KW-0472">Membrane</keyword>
<proteinExistence type="predicted"/>
<feature type="transmembrane region" description="Helical" evidence="2">
    <location>
        <begin position="91"/>
        <end position="113"/>
    </location>
</feature>
<dbReference type="SUPFAM" id="SSF46565">
    <property type="entry name" value="Chaperone J-domain"/>
    <property type="match status" value="1"/>
</dbReference>
<gene>
    <name evidence="4" type="ORF">Poli38472_013280</name>
</gene>
<name>A0A8K1C2Q3_PYTOL</name>
<sequence length="192" mass="20484">MGSGTAEALAASSCYYAVLKVDASASPATIVKAYRQLALKFHPDKNPEASPEHFQAIKQAYEVLSDPEKRRMYDDFGPTLKPDVGASLAKLAPMLISFATGLIGSTLYVFGWFGDWHTTVALEMGVVSLAGLHFCRPAGEVILGTLPGKRPREAVSASDYIAVTSIGLVVGQITGWSSASSFLFFRSLVFGS</sequence>
<dbReference type="InterPro" id="IPR051938">
    <property type="entry name" value="Apopto_cytoskel_mod"/>
</dbReference>
<dbReference type="SMART" id="SM00271">
    <property type="entry name" value="DnaJ"/>
    <property type="match status" value="1"/>
</dbReference>
<evidence type="ECO:0000256" key="1">
    <source>
        <dbReference type="ARBA" id="ARBA00023186"/>
    </source>
</evidence>
<dbReference type="OrthoDB" id="10250354at2759"/>
<keyword evidence="1" id="KW-0143">Chaperone</keyword>
<keyword evidence="5" id="KW-1185">Reference proteome</keyword>
<keyword evidence="2" id="KW-1133">Transmembrane helix</keyword>
<dbReference type="InterPro" id="IPR001623">
    <property type="entry name" value="DnaJ_domain"/>
</dbReference>
<reference evidence="4" key="1">
    <citation type="submission" date="2019-03" db="EMBL/GenBank/DDBJ databases">
        <title>Long read genome sequence of the mycoparasitic Pythium oligandrum ATCC 38472 isolated from sugarbeet rhizosphere.</title>
        <authorList>
            <person name="Gaulin E."/>
        </authorList>
    </citation>
    <scope>NUCLEOTIDE SEQUENCE</scope>
    <source>
        <strain evidence="4">ATCC 38472_TT</strain>
    </source>
</reference>
<dbReference type="Pfam" id="PF00226">
    <property type="entry name" value="DnaJ"/>
    <property type="match status" value="1"/>
</dbReference>
<dbReference type="PROSITE" id="PS50076">
    <property type="entry name" value="DNAJ_2"/>
    <property type="match status" value="1"/>
</dbReference>
<comment type="caution">
    <text evidence="4">The sequence shown here is derived from an EMBL/GenBank/DDBJ whole genome shotgun (WGS) entry which is preliminary data.</text>
</comment>
<evidence type="ECO:0000259" key="3">
    <source>
        <dbReference type="PROSITE" id="PS50076"/>
    </source>
</evidence>
<dbReference type="EMBL" id="SPLM01000148">
    <property type="protein sequence ID" value="TMW55389.1"/>
    <property type="molecule type" value="Genomic_DNA"/>
</dbReference>
<dbReference type="PANTHER" id="PTHR44145:SF3">
    <property type="entry name" value="DNAJ HOMOLOG SUBFAMILY A MEMBER 3, MITOCHONDRIAL"/>
    <property type="match status" value="1"/>
</dbReference>
<evidence type="ECO:0000313" key="5">
    <source>
        <dbReference type="Proteomes" id="UP000794436"/>
    </source>
</evidence>
<dbReference type="CDD" id="cd06257">
    <property type="entry name" value="DnaJ"/>
    <property type="match status" value="1"/>
</dbReference>
<protein>
    <recommendedName>
        <fullName evidence="3">J domain-containing protein</fullName>
    </recommendedName>
</protein>
<dbReference type="Proteomes" id="UP000794436">
    <property type="component" value="Unassembled WGS sequence"/>
</dbReference>
<dbReference type="Gene3D" id="1.10.287.110">
    <property type="entry name" value="DnaJ domain"/>
    <property type="match status" value="1"/>
</dbReference>
<dbReference type="PANTHER" id="PTHR44145">
    <property type="entry name" value="DNAJ HOMOLOG SUBFAMILY A MEMBER 3, MITOCHONDRIAL"/>
    <property type="match status" value="1"/>
</dbReference>